<keyword evidence="9" id="KW-1185">Reference proteome</keyword>
<dbReference type="AlphaFoldDB" id="A0A545U9L2"/>
<comment type="caution">
    <text evidence="8">The sequence shown here is derived from an EMBL/GenBank/DDBJ whole genome shotgun (WGS) entry which is preliminary data.</text>
</comment>
<dbReference type="Gene3D" id="1.20.1640.10">
    <property type="entry name" value="Multidrug efflux transporter AcrB transmembrane domain"/>
    <property type="match status" value="2"/>
</dbReference>
<dbReference type="SUPFAM" id="SSF82866">
    <property type="entry name" value="Multidrug efflux transporter AcrB transmembrane domain"/>
    <property type="match status" value="2"/>
</dbReference>
<evidence type="ECO:0000313" key="8">
    <source>
        <dbReference type="EMBL" id="TQV86158.1"/>
    </source>
</evidence>
<comment type="subcellular location">
    <subcellularLocation>
        <location evidence="1">Cell membrane</location>
        <topology evidence="1">Multi-pass membrane protein</topology>
    </subcellularLocation>
</comment>
<feature type="transmembrane region" description="Helical" evidence="6">
    <location>
        <begin position="642"/>
        <end position="663"/>
    </location>
</feature>
<feature type="transmembrane region" description="Helical" evidence="6">
    <location>
        <begin position="614"/>
        <end position="635"/>
    </location>
</feature>
<feature type="transmembrane region" description="Helical" evidence="6">
    <location>
        <begin position="669"/>
        <end position="691"/>
    </location>
</feature>
<dbReference type="InterPro" id="IPR050545">
    <property type="entry name" value="Mycobact_MmpL"/>
</dbReference>
<dbReference type="EMBL" id="VHSG01000002">
    <property type="protein sequence ID" value="TQV86158.1"/>
    <property type="molecule type" value="Genomic_DNA"/>
</dbReference>
<dbReference type="InterPro" id="IPR004869">
    <property type="entry name" value="MMPL_dom"/>
</dbReference>
<evidence type="ECO:0000313" key="9">
    <source>
        <dbReference type="Proteomes" id="UP000319732"/>
    </source>
</evidence>
<evidence type="ECO:0000256" key="1">
    <source>
        <dbReference type="ARBA" id="ARBA00004651"/>
    </source>
</evidence>
<keyword evidence="5 6" id="KW-0472">Membrane</keyword>
<keyword evidence="4 6" id="KW-1133">Transmembrane helix</keyword>
<feature type="transmembrane region" description="Helical" evidence="6">
    <location>
        <begin position="354"/>
        <end position="377"/>
    </location>
</feature>
<evidence type="ECO:0000256" key="5">
    <source>
        <dbReference type="ARBA" id="ARBA00023136"/>
    </source>
</evidence>
<keyword evidence="3 6" id="KW-0812">Transmembrane</keyword>
<evidence type="ECO:0000259" key="7">
    <source>
        <dbReference type="PROSITE" id="PS50156"/>
    </source>
</evidence>
<dbReference type="Pfam" id="PF03176">
    <property type="entry name" value="MMPL"/>
    <property type="match status" value="1"/>
</dbReference>
<evidence type="ECO:0000256" key="4">
    <source>
        <dbReference type="ARBA" id="ARBA00022989"/>
    </source>
</evidence>
<dbReference type="PROSITE" id="PS50156">
    <property type="entry name" value="SSD"/>
    <property type="match status" value="1"/>
</dbReference>
<feature type="transmembrane region" description="Helical" evidence="6">
    <location>
        <begin position="411"/>
        <end position="429"/>
    </location>
</feature>
<feature type="transmembrane region" description="Helical" evidence="6">
    <location>
        <begin position="730"/>
        <end position="749"/>
    </location>
</feature>
<dbReference type="Proteomes" id="UP000319732">
    <property type="component" value="Unassembled WGS sequence"/>
</dbReference>
<protein>
    <submittedName>
        <fullName evidence="8">MMPL family transporter</fullName>
    </submittedName>
</protein>
<dbReference type="GO" id="GO:0005886">
    <property type="term" value="C:plasma membrane"/>
    <property type="evidence" value="ECO:0007669"/>
    <property type="project" value="UniProtKB-SubCell"/>
</dbReference>
<dbReference type="RefSeq" id="WP_142902310.1">
    <property type="nucleotide sequence ID" value="NZ_ML660087.1"/>
</dbReference>
<dbReference type="PANTHER" id="PTHR33406:SF13">
    <property type="entry name" value="MEMBRANE PROTEIN YDFJ"/>
    <property type="match status" value="1"/>
</dbReference>
<evidence type="ECO:0000256" key="2">
    <source>
        <dbReference type="ARBA" id="ARBA00022475"/>
    </source>
</evidence>
<dbReference type="OrthoDB" id="9803781at2"/>
<evidence type="ECO:0000256" key="3">
    <source>
        <dbReference type="ARBA" id="ARBA00022692"/>
    </source>
</evidence>
<feature type="transmembrane region" description="Helical" evidence="6">
    <location>
        <begin position="26"/>
        <end position="45"/>
    </location>
</feature>
<name>A0A545U9L2_9GAMM</name>
<proteinExistence type="predicted"/>
<evidence type="ECO:0000256" key="6">
    <source>
        <dbReference type="SAM" id="Phobius"/>
    </source>
</evidence>
<gene>
    <name evidence="8" type="ORF">FKG94_00980</name>
</gene>
<dbReference type="PANTHER" id="PTHR33406">
    <property type="entry name" value="MEMBRANE PROTEIN MJ1562-RELATED"/>
    <property type="match status" value="1"/>
</dbReference>
<feature type="transmembrane region" description="Helical" evidence="6">
    <location>
        <begin position="225"/>
        <end position="244"/>
    </location>
</feature>
<organism evidence="8 9">
    <name type="scientific">Exilibacterium tricleocarpae</name>
    <dbReference type="NCBI Taxonomy" id="2591008"/>
    <lineage>
        <taxon>Bacteria</taxon>
        <taxon>Pseudomonadati</taxon>
        <taxon>Pseudomonadota</taxon>
        <taxon>Gammaproteobacteria</taxon>
        <taxon>Cellvibrionales</taxon>
        <taxon>Cellvibrionaceae</taxon>
        <taxon>Exilibacterium</taxon>
    </lineage>
</organism>
<feature type="transmembrane region" description="Helical" evidence="6">
    <location>
        <begin position="274"/>
        <end position="292"/>
    </location>
</feature>
<keyword evidence="2" id="KW-1003">Cell membrane</keyword>
<sequence>MSPPVKTVFGLQPQAISNVAVRHPRLTIGCFFIVLLLCLPGLFSIELKLGGDALVTDDNLSRLADREIGEQFNLGEEVVIYLERRNGESVLNRDTLSLVAELTEAVSRIPGFDIRQVYSLATEGRDRVDSFNYAPFLVPIPETKRELQALRADIEAGRIVAGTLIGRDYSGASVIVSLQQDMSRPQLLDQLSRIAAQHQDDMHQLHLVGAPVAENRLGDHILRDLAYMMPLAVLAVAAILWLVFQHSGVVALCFSEVLACLAFTFGLYGWSGESIYLTTSVLPIILMSMGLIDEVHLFSWYRSAQAEGIATSKLFNARSFNRLAVAIAMTSVTTALGFLAFVSADLVSLRAMGIWAAVGIFFCMFWSLMFIPAVLTLKPIKLGKRRFTLVELLSAFSRKMASGCGIRKSQYTLIVSATVALLFLGLVQLEVQDGWVRGFAKTSPFYQSMQKVNSALLGTHILRIRVSFPDNGQDIPPFHQADIIEAFDRFEERLRQLPSVGGVLGPAVHLRVAKHLADGRPDGRYELPTDPINIRQMWRKIDLGRGEHRRREVVNDTLTTAMVNIYLKEANYRDTGLIIETAKGFHESVLKPMQGKMTFGGDVYKSQNMISRLVSSQITSVMLAIGGIFVCMCFITCHPMPAAVLTLPSIFACVASLAIMGWLSIPLGIATSMFIAVCLGVGVDFSIHYFYQRDALLKQTVVFAILVDCLIMLLGFGILLFSTVPANTQLGLVLMSAVTVAAVVTVFVMQALQTETQQKNTDFLEITARP</sequence>
<feature type="transmembrane region" description="Helical" evidence="6">
    <location>
        <begin position="703"/>
        <end position="724"/>
    </location>
</feature>
<feature type="domain" description="SSD" evidence="7">
    <location>
        <begin position="257"/>
        <end position="377"/>
    </location>
</feature>
<accession>A0A545U9L2</accession>
<feature type="transmembrane region" description="Helical" evidence="6">
    <location>
        <begin position="323"/>
        <end position="342"/>
    </location>
</feature>
<dbReference type="InterPro" id="IPR000731">
    <property type="entry name" value="SSD"/>
</dbReference>
<feature type="transmembrane region" description="Helical" evidence="6">
    <location>
        <begin position="249"/>
        <end position="268"/>
    </location>
</feature>
<reference evidence="8 9" key="1">
    <citation type="submission" date="2019-06" db="EMBL/GenBank/DDBJ databases">
        <title>Whole genome sequence for Cellvibrionaceae sp. R142.</title>
        <authorList>
            <person name="Wang G."/>
        </authorList>
    </citation>
    <scope>NUCLEOTIDE SEQUENCE [LARGE SCALE GENOMIC DNA]</scope>
    <source>
        <strain evidence="8 9">R142</strain>
    </source>
</reference>